<organism evidence="2 3">
    <name type="scientific">Nostocoides jenkinsii Ben 74</name>
    <dbReference type="NCBI Taxonomy" id="1193518"/>
    <lineage>
        <taxon>Bacteria</taxon>
        <taxon>Bacillati</taxon>
        <taxon>Actinomycetota</taxon>
        <taxon>Actinomycetes</taxon>
        <taxon>Micrococcales</taxon>
        <taxon>Intrasporangiaceae</taxon>
        <taxon>Nostocoides</taxon>
    </lineage>
</organism>
<protein>
    <recommendedName>
        <fullName evidence="1">SGNH hydrolase-type esterase domain-containing protein</fullName>
    </recommendedName>
</protein>
<evidence type="ECO:0000313" key="3">
    <source>
        <dbReference type="Proteomes" id="UP000035720"/>
    </source>
</evidence>
<comment type="caution">
    <text evidence="2">The sequence shown here is derived from an EMBL/GenBank/DDBJ whole genome shotgun (WGS) entry which is preliminary data.</text>
</comment>
<keyword evidence="3" id="KW-1185">Reference proteome</keyword>
<dbReference type="STRING" id="1193518.BN13_370018"/>
<feature type="domain" description="SGNH hydrolase-type esterase" evidence="1">
    <location>
        <begin position="11"/>
        <end position="189"/>
    </location>
</feature>
<gene>
    <name evidence="2" type="ORF">BN13_370018</name>
</gene>
<proteinExistence type="predicted"/>
<accession>A0A077MEH0</accession>
<dbReference type="PANTHER" id="PTHR43784:SF2">
    <property type="entry name" value="GDSL-LIKE LIPASE_ACYLHYDROLASE, PUTATIVE (AFU_ORTHOLOGUE AFUA_2G00820)-RELATED"/>
    <property type="match status" value="1"/>
</dbReference>
<dbReference type="SUPFAM" id="SSF52266">
    <property type="entry name" value="SGNH hydrolase"/>
    <property type="match status" value="1"/>
</dbReference>
<dbReference type="InterPro" id="IPR036514">
    <property type="entry name" value="SGNH_hydro_sf"/>
</dbReference>
<dbReference type="Pfam" id="PF13472">
    <property type="entry name" value="Lipase_GDSL_2"/>
    <property type="match status" value="1"/>
</dbReference>
<dbReference type="InterPro" id="IPR013830">
    <property type="entry name" value="SGNH_hydro"/>
</dbReference>
<name>A0A077MEH0_9MICO</name>
<dbReference type="Proteomes" id="UP000035720">
    <property type="component" value="Unassembled WGS sequence"/>
</dbReference>
<dbReference type="CDD" id="cd01832">
    <property type="entry name" value="SGNH_hydrolase_like_1"/>
    <property type="match status" value="1"/>
</dbReference>
<dbReference type="InterPro" id="IPR053140">
    <property type="entry name" value="GDSL_Rv0518-like"/>
</dbReference>
<dbReference type="Gene3D" id="3.40.50.1110">
    <property type="entry name" value="SGNH hydrolase"/>
    <property type="match status" value="1"/>
</dbReference>
<dbReference type="AlphaFoldDB" id="A0A077MEH0"/>
<dbReference type="RefSeq" id="WP_048545608.1">
    <property type="nucleotide sequence ID" value="NZ_HF571038.1"/>
</dbReference>
<dbReference type="PANTHER" id="PTHR43784">
    <property type="entry name" value="GDSL-LIKE LIPASE/ACYLHYDROLASE, PUTATIVE (AFU_ORTHOLOGUE AFUA_2G00820)-RELATED"/>
    <property type="match status" value="1"/>
</dbReference>
<reference evidence="2 3" key="1">
    <citation type="journal article" date="2013" name="ISME J.">
        <title>A metabolic model for members of the genus Tetrasphaera involved in enhanced biological phosphorus removal.</title>
        <authorList>
            <person name="Kristiansen R."/>
            <person name="Nguyen H.T.T."/>
            <person name="Saunders A.M."/>
            <person name="Nielsen J.L."/>
            <person name="Wimmer R."/>
            <person name="Le V.Q."/>
            <person name="McIlroy S.J."/>
            <person name="Petrovski S."/>
            <person name="Seviour R.J."/>
            <person name="Calteau A."/>
            <person name="Nielsen K.L."/>
            <person name="Nielsen P.H."/>
        </authorList>
    </citation>
    <scope>NUCLEOTIDE SEQUENCE [LARGE SCALE GENOMIC DNA]</scope>
    <source>
        <strain evidence="2 3">Ben 74</strain>
    </source>
</reference>
<sequence length="266" mass="28584">MPASPWQRYVAIGDSFTEGMVDPDPVQPDAFVGWADRLAASLDAYAAAAGRDFAYANLAVRGRKLDDIVGPQLEAAVAMGPDLVSMVGGGNDILRPSVDLDILAGRLEEAVIRLRASGADVLLATPSDTRDAGLFAALRGRHAVHTANLFTIAERHGAHVLNLWGMRSVRDWRMWGEDRIHLSTAGHKRVAEAALVALGLPPTSPDWDEPLPPLPSAARVAQVRDHLAWARTHAAPWVERRVRGTSSGSALSAKRPLLQPISRSAE</sequence>
<dbReference type="EMBL" id="CAJC01000147">
    <property type="protein sequence ID" value="CCI53347.1"/>
    <property type="molecule type" value="Genomic_DNA"/>
</dbReference>
<evidence type="ECO:0000313" key="2">
    <source>
        <dbReference type="EMBL" id="CCI53347.1"/>
    </source>
</evidence>
<evidence type="ECO:0000259" key="1">
    <source>
        <dbReference type="Pfam" id="PF13472"/>
    </source>
</evidence>